<feature type="non-terminal residue" evidence="2">
    <location>
        <position position="54"/>
    </location>
</feature>
<proteinExistence type="predicted"/>
<name>A0A8S2ZCV5_9BILA</name>
<evidence type="ECO:0000259" key="1">
    <source>
        <dbReference type="Pfam" id="PF17832"/>
    </source>
</evidence>
<comment type="caution">
    <text evidence="2">The sequence shown here is derived from an EMBL/GenBank/DDBJ whole genome shotgun (WGS) entry which is preliminary data.</text>
</comment>
<gene>
    <name evidence="2" type="ORF">SMN809_LOCUS40106</name>
</gene>
<accession>A0A8S2ZCV5</accession>
<dbReference type="InterPro" id="IPR041366">
    <property type="entry name" value="Pre-PUA"/>
</dbReference>
<dbReference type="Proteomes" id="UP000676336">
    <property type="component" value="Unassembled WGS sequence"/>
</dbReference>
<reference evidence="2" key="1">
    <citation type="submission" date="2021-02" db="EMBL/GenBank/DDBJ databases">
        <authorList>
            <person name="Nowell W R."/>
        </authorList>
    </citation>
    <scope>NUCLEOTIDE SEQUENCE</scope>
</reference>
<evidence type="ECO:0000313" key="3">
    <source>
        <dbReference type="Proteomes" id="UP000676336"/>
    </source>
</evidence>
<dbReference type="Gene3D" id="3.10.400.20">
    <property type="match status" value="1"/>
</dbReference>
<organism evidence="2 3">
    <name type="scientific">Rotaria magnacalcarata</name>
    <dbReference type="NCBI Taxonomy" id="392030"/>
    <lineage>
        <taxon>Eukaryota</taxon>
        <taxon>Metazoa</taxon>
        <taxon>Spiralia</taxon>
        <taxon>Gnathifera</taxon>
        <taxon>Rotifera</taxon>
        <taxon>Eurotatoria</taxon>
        <taxon>Bdelloidea</taxon>
        <taxon>Philodinida</taxon>
        <taxon>Philodinidae</taxon>
        <taxon>Rotaria</taxon>
    </lineage>
</organism>
<dbReference type="EMBL" id="CAJOBI010109530">
    <property type="protein sequence ID" value="CAF4626241.1"/>
    <property type="molecule type" value="Genomic_DNA"/>
</dbReference>
<dbReference type="Pfam" id="PF17832">
    <property type="entry name" value="Pre-PUA"/>
    <property type="match status" value="1"/>
</dbReference>
<feature type="domain" description="Pre-PUA" evidence="1">
    <location>
        <begin position="5"/>
        <end position="54"/>
    </location>
</feature>
<evidence type="ECO:0000313" key="2">
    <source>
        <dbReference type="EMBL" id="CAF4626241.1"/>
    </source>
</evidence>
<sequence>MFKKFNEKDSVTSVTQLRNTDVKRLKHRLQQDFPHIESVLDEILPKKDTPKLVK</sequence>
<protein>
    <recommendedName>
        <fullName evidence="1">Pre-PUA domain-containing protein</fullName>
    </recommendedName>
</protein>
<dbReference type="AlphaFoldDB" id="A0A8S2ZCV5"/>